<evidence type="ECO:0000313" key="8">
    <source>
        <dbReference type="EMBL" id="KAL3405813.1"/>
    </source>
</evidence>
<name>A0ABD2XLA8_9HYME</name>
<keyword evidence="5" id="KW-0408">Iron</keyword>
<dbReference type="InterPro" id="IPR003347">
    <property type="entry name" value="JmjC_dom"/>
</dbReference>
<evidence type="ECO:0000256" key="6">
    <source>
        <dbReference type="ARBA" id="ARBA00023242"/>
    </source>
</evidence>
<dbReference type="GO" id="GO:0005634">
    <property type="term" value="C:nucleus"/>
    <property type="evidence" value="ECO:0007669"/>
    <property type="project" value="UniProtKB-SubCell"/>
</dbReference>
<evidence type="ECO:0000256" key="3">
    <source>
        <dbReference type="ARBA" id="ARBA00022723"/>
    </source>
</evidence>
<feature type="domain" description="JmjC" evidence="7">
    <location>
        <begin position="276"/>
        <end position="423"/>
    </location>
</feature>
<dbReference type="PROSITE" id="PS51184">
    <property type="entry name" value="JMJC"/>
    <property type="match status" value="1"/>
</dbReference>
<accession>A0ABD2XLA8</accession>
<dbReference type="PANTHER" id="PTHR12461:SF106">
    <property type="entry name" value="BIFUNCTIONAL PEPTIDASE AND ARGINYL-HYDROXYLASE JMJD5"/>
    <property type="match status" value="1"/>
</dbReference>
<dbReference type="Pfam" id="PF13621">
    <property type="entry name" value="Cupin_8"/>
    <property type="match status" value="1"/>
</dbReference>
<comment type="cofactor">
    <cofactor evidence="1">
        <name>Fe(2+)</name>
        <dbReference type="ChEBI" id="CHEBI:29033"/>
    </cofactor>
</comment>
<dbReference type="SUPFAM" id="SSF51197">
    <property type="entry name" value="Clavaminate synthase-like"/>
    <property type="match status" value="1"/>
</dbReference>
<sequence>MSESIVYGSIRWDLFSEDLQEYCPNEIKYHLQAMISATKDYYSNRSSKNEQKTTSDWQWLDKHLLVSDACLERTWEMLNSGYWKDVPINYRYCYSLCSVIKAVLLEISCDSESEKTKIKDKFKDIIKVIDKGLLLGAPLQRDSSLLTQIAFKLNENYLKLDGEEQLSESIQFNEEELCMDIFDNFLPVQHYFKPSMELFYNNIFQPKVPAILKGCIEHWKALTLWKDVGYLQRIAGNRTVPIEIGSRYTDDDWTQSLITFADFLKTHITNRNNEIGYLAQHQLFNQIPELKNDFSIPDYCSFSDKEDSEEFPDINAWFGPTGTVSPLHYDPKNNLLCQVFGYKRIILYGPGDSDNLYPYETKMLCNTAKVDPYNPNYKDYPRFQHSKGSMCYLKPGDMLFIPPKWWHHVEGLTSSFSISFWWE</sequence>
<evidence type="ECO:0000256" key="2">
    <source>
        <dbReference type="ARBA" id="ARBA00004123"/>
    </source>
</evidence>
<evidence type="ECO:0000313" key="9">
    <source>
        <dbReference type="Proteomes" id="UP001627154"/>
    </source>
</evidence>
<evidence type="ECO:0000259" key="7">
    <source>
        <dbReference type="PROSITE" id="PS51184"/>
    </source>
</evidence>
<keyword evidence="4" id="KW-0560">Oxidoreductase</keyword>
<dbReference type="Gene3D" id="2.60.120.650">
    <property type="entry name" value="Cupin"/>
    <property type="match status" value="1"/>
</dbReference>
<dbReference type="EMBL" id="JBJJXI010000019">
    <property type="protein sequence ID" value="KAL3405813.1"/>
    <property type="molecule type" value="Genomic_DNA"/>
</dbReference>
<dbReference type="GO" id="GO:0016491">
    <property type="term" value="F:oxidoreductase activity"/>
    <property type="evidence" value="ECO:0007669"/>
    <property type="project" value="UniProtKB-KW"/>
</dbReference>
<dbReference type="SMART" id="SM00558">
    <property type="entry name" value="JmjC"/>
    <property type="match status" value="1"/>
</dbReference>
<proteinExistence type="predicted"/>
<dbReference type="PANTHER" id="PTHR12461">
    <property type="entry name" value="HYPOXIA-INDUCIBLE FACTOR 1 ALPHA INHIBITOR-RELATED"/>
    <property type="match status" value="1"/>
</dbReference>
<evidence type="ECO:0000256" key="1">
    <source>
        <dbReference type="ARBA" id="ARBA00001954"/>
    </source>
</evidence>
<reference evidence="8 9" key="1">
    <citation type="journal article" date="2024" name="bioRxiv">
        <title>A reference genome for Trichogramma kaykai: A tiny desert-dwelling parasitoid wasp with competing sex-ratio distorters.</title>
        <authorList>
            <person name="Culotta J."/>
            <person name="Lindsey A.R."/>
        </authorList>
    </citation>
    <scope>NUCLEOTIDE SEQUENCE [LARGE SCALE GENOMIC DNA]</scope>
    <source>
        <strain evidence="8 9">KSX58</strain>
    </source>
</reference>
<dbReference type="AlphaFoldDB" id="A0ABD2XLA8"/>
<dbReference type="InterPro" id="IPR041667">
    <property type="entry name" value="Cupin_8"/>
</dbReference>
<gene>
    <name evidence="8" type="ORF">TKK_001255</name>
</gene>
<comment type="caution">
    <text evidence="8">The sequence shown here is derived from an EMBL/GenBank/DDBJ whole genome shotgun (WGS) entry which is preliminary data.</text>
</comment>
<keyword evidence="9" id="KW-1185">Reference proteome</keyword>
<comment type="subcellular location">
    <subcellularLocation>
        <location evidence="2">Nucleus</location>
    </subcellularLocation>
</comment>
<protein>
    <recommendedName>
        <fullName evidence="7">JmjC domain-containing protein</fullName>
    </recommendedName>
</protein>
<keyword evidence="3" id="KW-0479">Metal-binding</keyword>
<dbReference type="GO" id="GO:0046872">
    <property type="term" value="F:metal ion binding"/>
    <property type="evidence" value="ECO:0007669"/>
    <property type="project" value="UniProtKB-KW"/>
</dbReference>
<organism evidence="8 9">
    <name type="scientific">Trichogramma kaykai</name>
    <dbReference type="NCBI Taxonomy" id="54128"/>
    <lineage>
        <taxon>Eukaryota</taxon>
        <taxon>Metazoa</taxon>
        <taxon>Ecdysozoa</taxon>
        <taxon>Arthropoda</taxon>
        <taxon>Hexapoda</taxon>
        <taxon>Insecta</taxon>
        <taxon>Pterygota</taxon>
        <taxon>Neoptera</taxon>
        <taxon>Endopterygota</taxon>
        <taxon>Hymenoptera</taxon>
        <taxon>Apocrita</taxon>
        <taxon>Proctotrupomorpha</taxon>
        <taxon>Chalcidoidea</taxon>
        <taxon>Trichogrammatidae</taxon>
        <taxon>Trichogramma</taxon>
    </lineage>
</organism>
<evidence type="ECO:0000256" key="5">
    <source>
        <dbReference type="ARBA" id="ARBA00023004"/>
    </source>
</evidence>
<dbReference type="Proteomes" id="UP001627154">
    <property type="component" value="Unassembled WGS sequence"/>
</dbReference>
<keyword evidence="6" id="KW-0539">Nucleus</keyword>
<evidence type="ECO:0000256" key="4">
    <source>
        <dbReference type="ARBA" id="ARBA00023002"/>
    </source>
</evidence>